<reference evidence="3 4" key="1">
    <citation type="submission" date="2019-07" db="EMBL/GenBank/DDBJ databases">
        <title>Lentzea xizangensis sp. nov., isolated from Qinghai-Tibetan Plateau Soils.</title>
        <authorList>
            <person name="Huang J."/>
        </authorList>
    </citation>
    <scope>NUCLEOTIDE SEQUENCE [LARGE SCALE GENOMIC DNA]</scope>
    <source>
        <strain evidence="3 4">FXJ1.1311</strain>
    </source>
</reference>
<keyword evidence="2" id="KW-0472">Membrane</keyword>
<keyword evidence="2" id="KW-1133">Transmembrane helix</keyword>
<name>A0A563ETV0_9PSEU</name>
<feature type="compositionally biased region" description="Low complexity" evidence="1">
    <location>
        <begin position="118"/>
        <end position="159"/>
    </location>
</feature>
<dbReference type="OrthoDB" id="3701170at2"/>
<comment type="caution">
    <text evidence="3">The sequence shown here is derived from an EMBL/GenBank/DDBJ whole genome shotgun (WGS) entry which is preliminary data.</text>
</comment>
<feature type="transmembrane region" description="Helical" evidence="2">
    <location>
        <begin position="66"/>
        <end position="88"/>
    </location>
</feature>
<keyword evidence="2" id="KW-0812">Transmembrane</keyword>
<feature type="region of interest" description="Disordered" evidence="1">
    <location>
        <begin position="89"/>
        <end position="159"/>
    </location>
</feature>
<keyword evidence="4" id="KW-1185">Reference proteome</keyword>
<proteinExistence type="predicted"/>
<dbReference type="RefSeq" id="WP_146352624.1">
    <property type="nucleotide sequence ID" value="NZ_VOBR01000009.1"/>
</dbReference>
<dbReference type="EMBL" id="VOBR01000009">
    <property type="protein sequence ID" value="TWP51096.1"/>
    <property type="molecule type" value="Genomic_DNA"/>
</dbReference>
<evidence type="ECO:0000313" key="4">
    <source>
        <dbReference type="Proteomes" id="UP000316639"/>
    </source>
</evidence>
<gene>
    <name evidence="3" type="ORF">FKR81_15810</name>
</gene>
<accession>A0A563ETV0</accession>
<dbReference type="Proteomes" id="UP000316639">
    <property type="component" value="Unassembled WGS sequence"/>
</dbReference>
<evidence type="ECO:0000313" key="3">
    <source>
        <dbReference type="EMBL" id="TWP51096.1"/>
    </source>
</evidence>
<evidence type="ECO:0000256" key="1">
    <source>
        <dbReference type="SAM" id="MobiDB-lite"/>
    </source>
</evidence>
<evidence type="ECO:0000256" key="2">
    <source>
        <dbReference type="SAM" id="Phobius"/>
    </source>
</evidence>
<feature type="transmembrane region" description="Helical" evidence="2">
    <location>
        <begin position="37"/>
        <end position="54"/>
    </location>
</feature>
<dbReference type="AlphaFoldDB" id="A0A563ETV0"/>
<sequence>MTQEKNENITPTKIVASTLAAVTAAVLSLRMGVVGTVIGAVVASVITTVGAVLYQRSMEREKRWQAVAVGGLLVLTITMLTVSSVQLVSGTPVGADTKPTETEKVVERSTETIKETVQPTTTTQSPAESTTTTGPPTSSTVPSAPSSSSGPSSTVDTIR</sequence>
<organism evidence="3 4">
    <name type="scientific">Lentzea tibetensis</name>
    <dbReference type="NCBI Taxonomy" id="2591470"/>
    <lineage>
        <taxon>Bacteria</taxon>
        <taxon>Bacillati</taxon>
        <taxon>Actinomycetota</taxon>
        <taxon>Actinomycetes</taxon>
        <taxon>Pseudonocardiales</taxon>
        <taxon>Pseudonocardiaceae</taxon>
        <taxon>Lentzea</taxon>
    </lineage>
</organism>
<feature type="compositionally biased region" description="Basic and acidic residues" evidence="1">
    <location>
        <begin position="98"/>
        <end position="114"/>
    </location>
</feature>
<protein>
    <submittedName>
        <fullName evidence="3">Uncharacterized protein</fullName>
    </submittedName>
</protein>